<evidence type="ECO:0000313" key="11">
    <source>
        <dbReference type="EMBL" id="MBH8594832.1"/>
    </source>
</evidence>
<dbReference type="Proteomes" id="UP000633619">
    <property type="component" value="Unassembled WGS sequence"/>
</dbReference>
<dbReference type="InterPro" id="IPR000644">
    <property type="entry name" value="CBS_dom"/>
</dbReference>
<feature type="transmembrane region" description="Helical" evidence="9">
    <location>
        <begin position="360"/>
        <end position="381"/>
    </location>
</feature>
<feature type="transmembrane region" description="Helical" evidence="9">
    <location>
        <begin position="286"/>
        <end position="306"/>
    </location>
</feature>
<dbReference type="CDD" id="cd04606">
    <property type="entry name" value="CBS_pair_Mg_transporter"/>
    <property type="match status" value="1"/>
</dbReference>
<evidence type="ECO:0000256" key="6">
    <source>
        <dbReference type="ARBA" id="ARBA00022989"/>
    </source>
</evidence>
<dbReference type="InterPro" id="IPR038076">
    <property type="entry name" value="MgtE_N_sf"/>
</dbReference>
<dbReference type="RefSeq" id="WP_037994408.1">
    <property type="nucleotide sequence ID" value="NZ_JACEIR010000008.1"/>
</dbReference>
<evidence type="ECO:0000313" key="12">
    <source>
        <dbReference type="Proteomes" id="UP000633619"/>
    </source>
</evidence>
<keyword evidence="3 9" id="KW-0813">Transport</keyword>
<keyword evidence="8" id="KW-0129">CBS domain</keyword>
<dbReference type="InterPro" id="IPR006669">
    <property type="entry name" value="MgtE_transporter"/>
</dbReference>
<keyword evidence="5 9" id="KW-0460">Magnesium</keyword>
<evidence type="ECO:0000256" key="3">
    <source>
        <dbReference type="ARBA" id="ARBA00022448"/>
    </source>
</evidence>
<dbReference type="SUPFAM" id="SSF54631">
    <property type="entry name" value="CBS-domain pair"/>
    <property type="match status" value="1"/>
</dbReference>
<evidence type="ECO:0000256" key="1">
    <source>
        <dbReference type="ARBA" id="ARBA00004141"/>
    </source>
</evidence>
<proteinExistence type="inferred from homology"/>
<reference evidence="11 12" key="1">
    <citation type="submission" date="2020-12" db="EMBL/GenBank/DDBJ databases">
        <title>WGS of Thermoactinomyces spp.</title>
        <authorList>
            <person name="Cheng K."/>
        </authorList>
    </citation>
    <scope>NUCLEOTIDE SEQUENCE [LARGE SCALE GENOMIC DNA]</scope>
    <source>
        <strain evidence="12">CICC 10671\DSM 43846</strain>
    </source>
</reference>
<comment type="subcellular location">
    <subcellularLocation>
        <location evidence="9">Cell membrane</location>
        <topology evidence="9">Multi-pass membrane protein</topology>
    </subcellularLocation>
    <subcellularLocation>
        <location evidence="1">Membrane</location>
        <topology evidence="1">Multi-pass membrane protein</topology>
    </subcellularLocation>
</comment>
<dbReference type="PANTHER" id="PTHR41394">
    <property type="entry name" value="MAGNESIUM TRANSPORTER MGTE"/>
    <property type="match status" value="1"/>
</dbReference>
<dbReference type="SUPFAM" id="SSF158791">
    <property type="entry name" value="MgtE N-terminal domain-like"/>
    <property type="match status" value="1"/>
</dbReference>
<gene>
    <name evidence="11" type="primary">mgtE</name>
    <name evidence="11" type="ORF">I8U20_05745</name>
</gene>
<dbReference type="Gene3D" id="1.25.60.10">
    <property type="entry name" value="MgtE N-terminal domain-like"/>
    <property type="match status" value="1"/>
</dbReference>
<dbReference type="InterPro" id="IPR006668">
    <property type="entry name" value="Mg_transptr_MgtE_intracell_dom"/>
</dbReference>
<dbReference type="Gene3D" id="3.10.580.10">
    <property type="entry name" value="CBS-domain"/>
    <property type="match status" value="1"/>
</dbReference>
<dbReference type="InterPro" id="IPR006667">
    <property type="entry name" value="SLC41_membr_dom"/>
</dbReference>
<dbReference type="Pfam" id="PF03448">
    <property type="entry name" value="MgtE_N"/>
    <property type="match status" value="1"/>
</dbReference>
<feature type="domain" description="CBS" evidence="10">
    <location>
        <begin position="202"/>
        <end position="258"/>
    </location>
</feature>
<dbReference type="PROSITE" id="PS51371">
    <property type="entry name" value="CBS"/>
    <property type="match status" value="1"/>
</dbReference>
<dbReference type="InterPro" id="IPR036739">
    <property type="entry name" value="SLC41_membr_dom_sf"/>
</dbReference>
<keyword evidence="12" id="KW-1185">Reference proteome</keyword>
<comment type="similarity">
    <text evidence="2 9">Belongs to the SLC41A transporter family.</text>
</comment>
<comment type="caution">
    <text evidence="11">The sequence shown here is derived from an EMBL/GenBank/DDBJ whole genome shotgun (WGS) entry which is preliminary data.</text>
</comment>
<dbReference type="GO" id="GO:0005886">
    <property type="term" value="C:plasma membrane"/>
    <property type="evidence" value="ECO:0007669"/>
    <property type="project" value="UniProtKB-SubCell"/>
</dbReference>
<feature type="transmembrane region" description="Helical" evidence="9">
    <location>
        <begin position="318"/>
        <end position="339"/>
    </location>
</feature>
<evidence type="ECO:0000259" key="10">
    <source>
        <dbReference type="PROSITE" id="PS51371"/>
    </source>
</evidence>
<evidence type="ECO:0000256" key="8">
    <source>
        <dbReference type="PROSITE-ProRule" id="PRU00703"/>
    </source>
</evidence>
<evidence type="ECO:0000256" key="9">
    <source>
        <dbReference type="RuleBase" id="RU362011"/>
    </source>
</evidence>
<dbReference type="InterPro" id="IPR046342">
    <property type="entry name" value="CBS_dom_sf"/>
</dbReference>
<dbReference type="GO" id="GO:0046872">
    <property type="term" value="F:metal ion binding"/>
    <property type="evidence" value="ECO:0007669"/>
    <property type="project" value="UniProtKB-KW"/>
</dbReference>
<dbReference type="AlphaFoldDB" id="A0A8I1ABK1"/>
<feature type="transmembrane region" description="Helical" evidence="9">
    <location>
        <begin position="387"/>
        <end position="413"/>
    </location>
</feature>
<evidence type="ECO:0000256" key="4">
    <source>
        <dbReference type="ARBA" id="ARBA00022692"/>
    </source>
</evidence>
<dbReference type="GO" id="GO:0015095">
    <property type="term" value="F:magnesium ion transmembrane transporter activity"/>
    <property type="evidence" value="ECO:0007669"/>
    <property type="project" value="UniProtKB-UniRule"/>
</dbReference>
<dbReference type="SUPFAM" id="SSF161093">
    <property type="entry name" value="MgtE membrane domain-like"/>
    <property type="match status" value="1"/>
</dbReference>
<keyword evidence="7 9" id="KW-0472">Membrane</keyword>
<keyword evidence="9" id="KW-1003">Cell membrane</keyword>
<keyword evidence="9" id="KW-0479">Metal-binding</keyword>
<comment type="function">
    <text evidence="9">Acts as a magnesium transporter.</text>
</comment>
<sequence>MSQAAFVKEELQNLFCSEKKETRLLELLRQMQPYDLAEIFRDLDVDLQRELITHLSLAHAAEVLEYLEPERTYELLSRMDETVTSLLIKQMSSDMVVDLLLAIHPLQAEKLQRLLPADYRKKIKQLMTYPEDTAGGLMTVDYVSARAYWTGEQTIRHIRKVGYEAEIVSYIYVTDQRGKLFGVASLKEIILADPKTPLSDIAKTDIISVPAETGQEEVASVLSRYGFYAVPVVDRQHRLIGIVTYDDVVEVIQEEATEDIQKIGGSQPLTEPYFKTSIWSLYRKRIVWLFILFVGGAYTATVLESYQSTLDQVVALSFFIPLLIGTGGNTGSQIVTTLIRALGVGEVKFQDLFRVIKKELLTGMFLGMSLGLIGFIRAWIMGVTFDVAYVVALAAMFIVIWSSVVSAALPLILSRLKADPAVVSGPLISTLVDGTGLIIYMTIAKMILEL</sequence>
<name>A0A8I1ABK1_THEIN</name>
<protein>
    <recommendedName>
        <fullName evidence="9">Magnesium transporter MgtE</fullName>
    </recommendedName>
</protein>
<dbReference type="SMART" id="SM00116">
    <property type="entry name" value="CBS"/>
    <property type="match status" value="1"/>
</dbReference>
<accession>A0A8I1ABK1</accession>
<dbReference type="SMART" id="SM00924">
    <property type="entry name" value="MgtE_N"/>
    <property type="match status" value="1"/>
</dbReference>
<evidence type="ECO:0000256" key="7">
    <source>
        <dbReference type="ARBA" id="ARBA00023136"/>
    </source>
</evidence>
<evidence type="ECO:0000256" key="5">
    <source>
        <dbReference type="ARBA" id="ARBA00022842"/>
    </source>
</evidence>
<keyword evidence="4 9" id="KW-0812">Transmembrane</keyword>
<evidence type="ECO:0000256" key="2">
    <source>
        <dbReference type="ARBA" id="ARBA00009749"/>
    </source>
</evidence>
<organism evidence="11 12">
    <name type="scientific">Thermoactinomyces intermedius</name>
    <dbReference type="NCBI Taxonomy" id="2024"/>
    <lineage>
        <taxon>Bacteria</taxon>
        <taxon>Bacillati</taxon>
        <taxon>Bacillota</taxon>
        <taxon>Bacilli</taxon>
        <taxon>Bacillales</taxon>
        <taxon>Thermoactinomycetaceae</taxon>
        <taxon>Thermoactinomyces</taxon>
    </lineage>
</organism>
<dbReference type="Gene3D" id="1.10.357.20">
    <property type="entry name" value="SLC41 divalent cation transporters, integral membrane domain"/>
    <property type="match status" value="1"/>
</dbReference>
<feature type="transmembrane region" description="Helical" evidence="9">
    <location>
        <begin position="425"/>
        <end position="448"/>
    </location>
</feature>
<dbReference type="Pfam" id="PF00571">
    <property type="entry name" value="CBS"/>
    <property type="match status" value="1"/>
</dbReference>
<dbReference type="Pfam" id="PF01769">
    <property type="entry name" value="MgtE"/>
    <property type="match status" value="1"/>
</dbReference>
<dbReference type="PANTHER" id="PTHR41394:SF8">
    <property type="entry name" value="MAGNESIUM TRANSPORTER MGTE"/>
    <property type="match status" value="1"/>
</dbReference>
<keyword evidence="6 9" id="KW-1133">Transmembrane helix</keyword>
<comment type="subunit">
    <text evidence="9">Homodimer.</text>
</comment>
<dbReference type="NCBIfam" id="TIGR00400">
    <property type="entry name" value="mgtE"/>
    <property type="match status" value="1"/>
</dbReference>
<dbReference type="EMBL" id="JAECVW010000002">
    <property type="protein sequence ID" value="MBH8594832.1"/>
    <property type="molecule type" value="Genomic_DNA"/>
</dbReference>